<dbReference type="Gene3D" id="1.10.472.10">
    <property type="entry name" value="Cyclin-like"/>
    <property type="match status" value="1"/>
</dbReference>
<dbReference type="PANTHER" id="PTHR14248">
    <property type="entry name" value="CYCLIN Y, ISOFORM A"/>
    <property type="match status" value="1"/>
</dbReference>
<comment type="caution">
    <text evidence="2">The sequence shown here is derived from an EMBL/GenBank/DDBJ whole genome shotgun (WGS) entry which is preliminary data.</text>
</comment>
<accession>A0A5J4VTP2</accession>
<evidence type="ECO:0000313" key="3">
    <source>
        <dbReference type="Proteomes" id="UP000324800"/>
    </source>
</evidence>
<dbReference type="Pfam" id="PF08613">
    <property type="entry name" value="Cyclin"/>
    <property type="match status" value="1"/>
</dbReference>
<evidence type="ECO:0000313" key="2">
    <source>
        <dbReference type="EMBL" id="KAA6386012.1"/>
    </source>
</evidence>
<feature type="compositionally biased region" description="Polar residues" evidence="1">
    <location>
        <begin position="360"/>
        <end position="370"/>
    </location>
</feature>
<evidence type="ECO:0000256" key="1">
    <source>
        <dbReference type="SAM" id="MobiDB-lite"/>
    </source>
</evidence>
<dbReference type="InterPro" id="IPR013922">
    <property type="entry name" value="Cyclin_PHO80-like"/>
</dbReference>
<reference evidence="2 3" key="1">
    <citation type="submission" date="2019-03" db="EMBL/GenBank/DDBJ databases">
        <title>Single cell metagenomics reveals metabolic interactions within the superorganism composed of flagellate Streblomastix strix and complex community of Bacteroidetes bacteria on its surface.</title>
        <authorList>
            <person name="Treitli S.C."/>
            <person name="Kolisko M."/>
            <person name="Husnik F."/>
            <person name="Keeling P."/>
            <person name="Hampl V."/>
        </authorList>
    </citation>
    <scope>NUCLEOTIDE SEQUENCE [LARGE SCALE GENOMIC DNA]</scope>
    <source>
        <strain evidence="2">ST1C</strain>
    </source>
</reference>
<dbReference type="InterPro" id="IPR036915">
    <property type="entry name" value="Cyclin-like_sf"/>
</dbReference>
<feature type="region of interest" description="Disordered" evidence="1">
    <location>
        <begin position="245"/>
        <end position="386"/>
    </location>
</feature>
<protein>
    <submittedName>
        <fullName evidence="2">Uncharacterized protein</fullName>
    </submittedName>
</protein>
<organism evidence="2 3">
    <name type="scientific">Streblomastix strix</name>
    <dbReference type="NCBI Taxonomy" id="222440"/>
    <lineage>
        <taxon>Eukaryota</taxon>
        <taxon>Metamonada</taxon>
        <taxon>Preaxostyla</taxon>
        <taxon>Oxymonadida</taxon>
        <taxon>Streblomastigidae</taxon>
        <taxon>Streblomastix</taxon>
    </lineage>
</organism>
<feature type="compositionally biased region" description="Polar residues" evidence="1">
    <location>
        <begin position="253"/>
        <end position="262"/>
    </location>
</feature>
<feature type="compositionally biased region" description="Basic and acidic residues" evidence="1">
    <location>
        <begin position="320"/>
        <end position="345"/>
    </location>
</feature>
<name>A0A5J4VTP2_9EUKA</name>
<dbReference type="Proteomes" id="UP000324800">
    <property type="component" value="Unassembled WGS sequence"/>
</dbReference>
<proteinExistence type="predicted"/>
<feature type="region of interest" description="Disordered" evidence="1">
    <location>
        <begin position="1"/>
        <end position="29"/>
    </location>
</feature>
<dbReference type="AlphaFoldDB" id="A0A5J4VTP2"/>
<dbReference type="OrthoDB" id="10249599at2759"/>
<dbReference type="SUPFAM" id="SSF47954">
    <property type="entry name" value="Cyclin-like"/>
    <property type="match status" value="1"/>
</dbReference>
<dbReference type="GO" id="GO:0019901">
    <property type="term" value="F:protein kinase binding"/>
    <property type="evidence" value="ECO:0007669"/>
    <property type="project" value="InterPro"/>
</dbReference>
<dbReference type="CDD" id="cd20540">
    <property type="entry name" value="CYCLIN_CCNY_like"/>
    <property type="match status" value="1"/>
</dbReference>
<feature type="compositionally biased region" description="Polar residues" evidence="1">
    <location>
        <begin position="282"/>
        <end position="296"/>
    </location>
</feature>
<dbReference type="EMBL" id="SNRW01004999">
    <property type="protein sequence ID" value="KAA6386012.1"/>
    <property type="molecule type" value="Genomic_DNA"/>
</dbReference>
<gene>
    <name evidence="2" type="ORF">EZS28_018461</name>
</gene>
<sequence length="386" mass="44086">MKAPGKNEDQEMQQPKKPKATSRKEPQRIDRETVDAISNVVHQVMVENYTSFVVRRNKPPPLTAGCKLFYELNTDSHYISGMIPELNEVSEFLFILMYRMRLPNESIVAMLVYMDRFIEASGLVLNPYNWKRVCFISLIVTQKVWDDYSYVNNDYRTLLPHTNLRDVNEMERTFLGTIRYSVSVSYDLYTKYVHHLKCLYGTKLNLAAAIPCSPYASPKNSPCSDNNEIIKDIDQENDIVAMVKSKDDEDNENISLLPNNNSERVDSQMIGNNQDKKKKSTQKSINRLSSKLSQVYNAPDKSPSFSDNEDNDDQNMKANSKQEVENPIKKDDKKIQEAKNAEQSKQKSIKIVNSHKSKEYTQLASNSQNPLVGAKGSANGQFGLKN</sequence>